<protein>
    <submittedName>
        <fullName evidence="6">DnaJ domain-containing protein</fullName>
    </submittedName>
</protein>
<dbReference type="GO" id="GO:0004630">
    <property type="term" value="F:phospholipase D activity"/>
    <property type="evidence" value="ECO:0007669"/>
    <property type="project" value="UniProtKB-EC"/>
</dbReference>
<proteinExistence type="predicted"/>
<dbReference type="AlphaFoldDB" id="A0A6P1KDX2"/>
<name>A0A6P1KDX2_FAUOS</name>
<dbReference type="InterPro" id="IPR001736">
    <property type="entry name" value="PLipase_D/transphosphatidylase"/>
</dbReference>
<dbReference type="SUPFAM" id="SSF56024">
    <property type="entry name" value="Phospholipase D/nuclease"/>
    <property type="match status" value="1"/>
</dbReference>
<evidence type="ECO:0000256" key="2">
    <source>
        <dbReference type="ARBA" id="ARBA00023186"/>
    </source>
</evidence>
<dbReference type="InterPro" id="IPR025202">
    <property type="entry name" value="PLD-like_dom"/>
</dbReference>
<comment type="catalytic activity">
    <reaction evidence="1">
        <text>a 1,2-diacyl-sn-glycero-3-phosphocholine + H2O = a 1,2-diacyl-sn-glycero-3-phosphate + choline + H(+)</text>
        <dbReference type="Rhea" id="RHEA:14445"/>
        <dbReference type="ChEBI" id="CHEBI:15354"/>
        <dbReference type="ChEBI" id="CHEBI:15377"/>
        <dbReference type="ChEBI" id="CHEBI:15378"/>
        <dbReference type="ChEBI" id="CHEBI:57643"/>
        <dbReference type="ChEBI" id="CHEBI:58608"/>
        <dbReference type="EC" id="3.1.4.4"/>
    </reaction>
</comment>
<dbReference type="GO" id="GO:0006793">
    <property type="term" value="P:phosphorus metabolic process"/>
    <property type="evidence" value="ECO:0007669"/>
    <property type="project" value="UniProtKB-ARBA"/>
</dbReference>
<dbReference type="PROSITE" id="PS50076">
    <property type="entry name" value="DNAJ_2"/>
    <property type="match status" value="1"/>
</dbReference>
<dbReference type="EMBL" id="CP047226">
    <property type="protein sequence ID" value="QHG10168.1"/>
    <property type="molecule type" value="Genomic_DNA"/>
</dbReference>
<dbReference type="PANTHER" id="PTHR43856:SF2">
    <property type="entry name" value="PHOSPHOLIPASE D"/>
    <property type="match status" value="1"/>
</dbReference>
<evidence type="ECO:0000256" key="1">
    <source>
        <dbReference type="ARBA" id="ARBA00000798"/>
    </source>
</evidence>
<dbReference type="CDD" id="cd06257">
    <property type="entry name" value="DnaJ"/>
    <property type="match status" value="1"/>
</dbReference>
<organism evidence="6">
    <name type="scientific">Faucicola osloensis</name>
    <name type="common">Moraxella osloensis</name>
    <dbReference type="NCBI Taxonomy" id="34062"/>
    <lineage>
        <taxon>Bacteria</taxon>
        <taxon>Pseudomonadati</taxon>
        <taxon>Pseudomonadota</taxon>
        <taxon>Gammaproteobacteria</taxon>
        <taxon>Moraxellales</taxon>
        <taxon>Moraxellaceae</taxon>
        <taxon>Faucicola</taxon>
    </lineage>
</organism>
<dbReference type="InterPro" id="IPR001623">
    <property type="entry name" value="DnaJ_domain"/>
</dbReference>
<accession>A0A6P1KDX2</accession>
<gene>
    <name evidence="6" type="ORF">GSF12_09925</name>
</gene>
<feature type="domain" description="J" evidence="5">
    <location>
        <begin position="300"/>
        <end position="367"/>
    </location>
</feature>
<dbReference type="SMART" id="SM00271">
    <property type="entry name" value="DnaJ"/>
    <property type="match status" value="1"/>
</dbReference>
<dbReference type="InterPro" id="IPR036869">
    <property type="entry name" value="J_dom_sf"/>
</dbReference>
<dbReference type="PROSITE" id="PS50035">
    <property type="entry name" value="PLD"/>
    <property type="match status" value="1"/>
</dbReference>
<dbReference type="PANTHER" id="PTHR43856">
    <property type="entry name" value="CARDIOLIPIN HYDROLASE"/>
    <property type="match status" value="1"/>
</dbReference>
<keyword evidence="2" id="KW-0143">Chaperone</keyword>
<evidence type="ECO:0000313" key="6">
    <source>
        <dbReference type="EMBL" id="QHG10168.1"/>
    </source>
</evidence>
<dbReference type="Gene3D" id="1.10.287.110">
    <property type="entry name" value="DnaJ domain"/>
    <property type="match status" value="1"/>
</dbReference>
<dbReference type="Gene3D" id="3.30.870.10">
    <property type="entry name" value="Endonuclease Chain A"/>
    <property type="match status" value="1"/>
</dbReference>
<dbReference type="GO" id="GO:0016891">
    <property type="term" value="F:RNA endonuclease activity producing 5'-phosphomonoesters, hydrolytic mechanism"/>
    <property type="evidence" value="ECO:0007669"/>
    <property type="project" value="TreeGrafter"/>
</dbReference>
<dbReference type="CDD" id="cd09174">
    <property type="entry name" value="PLDc_Nuc_like_unchar2"/>
    <property type="match status" value="1"/>
</dbReference>
<evidence type="ECO:0000256" key="3">
    <source>
        <dbReference type="SAM" id="Coils"/>
    </source>
</evidence>
<dbReference type="Pfam" id="PF00226">
    <property type="entry name" value="DnaJ"/>
    <property type="match status" value="1"/>
</dbReference>
<feature type="coiled-coil region" evidence="3">
    <location>
        <begin position="230"/>
        <end position="260"/>
    </location>
</feature>
<sequence length="462" mass="53894">MQTEALFDNIAHRIEQELTQANQSIYIAVAWFTNPRLFDVLLTKAKQGITVQLLISNDPINQQSPIDYSGLNIGNSVAYMIGDGKDDLMHNKFCVIDEYTVINGSYNWSKKAERNHENIIITTGDSVLAQSFIKQFKKIRNSYFDHQDHIPDLPLDKIIKRLEILKNYVILEDLDEITRETAKLQVFSFQQDINQITHALQLHQFSTAIGLIDDFIKNHQAIVIYNDIDLVALKLEIRQLEHQLNAYDNEKIELEKLLSEFNYRHTKELGSYISRLLHLRKLSCENDPEAYAEAVQDEAEYHEQIEIENAKTIFELDAQQRKDLKKAYRKASQICHPDRVSEDMKDVAEQLFIQLNQAYEQNDIATVNKILAELEQGIFASRSETVSEKSQLQSIITQLKFKIAKIETEIFELKDDETYQTISEIDDWDEYFNQTKEQLIDEIVRLEQKLKEEKPFFGFFKS</sequence>
<keyword evidence="3" id="KW-0175">Coiled coil</keyword>
<evidence type="ECO:0000259" key="4">
    <source>
        <dbReference type="PROSITE" id="PS50035"/>
    </source>
</evidence>
<feature type="domain" description="PLD phosphodiesterase" evidence="4">
    <location>
        <begin position="85"/>
        <end position="112"/>
    </location>
</feature>
<reference evidence="6" key="1">
    <citation type="journal article" date="2020" name="Microbiol. Resour. Announc.">
        <title>Complete Genome Sequence of Moraxella osloensis Strain YV1, Isolated from an Australian Wastewater Treatment Plant.</title>
        <authorList>
            <person name="Batinovic S."/>
            <person name="Rice D.T.F."/>
            <person name="Seviour R.J."/>
            <person name="Petrovski S."/>
        </authorList>
    </citation>
    <scope>NUCLEOTIDE SEQUENCE</scope>
    <source>
        <strain evidence="6">YV1</strain>
    </source>
</reference>
<evidence type="ECO:0000259" key="5">
    <source>
        <dbReference type="PROSITE" id="PS50076"/>
    </source>
</evidence>
<dbReference type="Pfam" id="PF13091">
    <property type="entry name" value="PLDc_2"/>
    <property type="match status" value="1"/>
</dbReference>
<dbReference type="SUPFAM" id="SSF46565">
    <property type="entry name" value="Chaperone J-domain"/>
    <property type="match status" value="1"/>
</dbReference>
<dbReference type="InterPro" id="IPR051406">
    <property type="entry name" value="PLD_domain"/>
</dbReference>